<comment type="caution">
    <text evidence="4">The sequence shown here is derived from an EMBL/GenBank/DDBJ whole genome shotgun (WGS) entry which is preliminary data.</text>
</comment>
<evidence type="ECO:0000256" key="1">
    <source>
        <dbReference type="ARBA" id="ARBA00007673"/>
    </source>
</evidence>
<dbReference type="EC" id="3.4.22.68" evidence="4"/>
<organism evidence="4 5">
    <name type="scientific">Vanrija albida</name>
    <dbReference type="NCBI Taxonomy" id="181172"/>
    <lineage>
        <taxon>Eukaryota</taxon>
        <taxon>Fungi</taxon>
        <taxon>Dikarya</taxon>
        <taxon>Basidiomycota</taxon>
        <taxon>Agaricomycotina</taxon>
        <taxon>Tremellomycetes</taxon>
        <taxon>Trichosporonales</taxon>
        <taxon>Trichosporonaceae</taxon>
        <taxon>Vanrija</taxon>
    </lineage>
</organism>
<evidence type="ECO:0000256" key="2">
    <source>
        <dbReference type="ARBA" id="ARBA00023235"/>
    </source>
</evidence>
<accession>A0ABR3QBS6</accession>
<evidence type="ECO:0000313" key="4">
    <source>
        <dbReference type="EMBL" id="KAL1412181.1"/>
    </source>
</evidence>
<dbReference type="Proteomes" id="UP001565368">
    <property type="component" value="Unassembled WGS sequence"/>
</dbReference>
<sequence length="415" mass="43445">MRPISTARATSLLHTLSNPRSMSTTTPARRERALPASFYRGGTSKAVIFQRAHLPPDQTQWDPIFLSAIGSPDPNGRQLDGMGGGLSSLSKVVVLDRSSHPHADVDYTFVQVHVRAPVADYGSNCGNMLSAVGPFALEHGLVAPHPLPGGETLVRILNTNTNKIVHASFPVHADAPAEPDLSGEFAIDGVAGTHARITLDFVDPSGSRTGKLFPTGRVVDELRLPGGSIPATLMDCGNPCVYVLASDLGLDPTILPPDLENDRAMLEKLAAIRAAASVRMGLVPNVEAAAGMKSVPKVCIMSAPSTHTVLSGATLGPDSVDVVTRCISADDPHRALPITASLCTAAAAQVPGTLVHGLVSGPRVSNAGIVIGHASGTIEVGADVVQLDSGEWVVPKARVFRTARKLFEGNVYYKV</sequence>
<dbReference type="SUPFAM" id="SSF54506">
    <property type="entry name" value="Diaminopimelate epimerase-like"/>
    <property type="match status" value="2"/>
</dbReference>
<dbReference type="Pfam" id="PF04303">
    <property type="entry name" value="PrpF"/>
    <property type="match status" value="1"/>
</dbReference>
<dbReference type="GO" id="GO:0016787">
    <property type="term" value="F:hydrolase activity"/>
    <property type="evidence" value="ECO:0007669"/>
    <property type="project" value="UniProtKB-KW"/>
</dbReference>
<dbReference type="Gene3D" id="3.10.310.10">
    <property type="entry name" value="Diaminopimelate Epimerase, Chain A, domain 1"/>
    <property type="match status" value="2"/>
</dbReference>
<dbReference type="InterPro" id="IPR007400">
    <property type="entry name" value="PrpF-like"/>
</dbReference>
<feature type="region of interest" description="Disordered" evidence="3">
    <location>
        <begin position="1"/>
        <end position="28"/>
    </location>
</feature>
<keyword evidence="5" id="KW-1185">Reference proteome</keyword>
<gene>
    <name evidence="4" type="primary">SENP8</name>
    <name evidence="4" type="ORF">Q8F55_003191</name>
</gene>
<proteinExistence type="inferred from homology"/>
<dbReference type="PANTHER" id="PTHR43709">
    <property type="entry name" value="ACONITATE ISOMERASE-RELATED"/>
    <property type="match status" value="1"/>
</dbReference>
<evidence type="ECO:0000256" key="3">
    <source>
        <dbReference type="SAM" id="MobiDB-lite"/>
    </source>
</evidence>
<name>A0ABR3QBS6_9TREE</name>
<evidence type="ECO:0000313" key="5">
    <source>
        <dbReference type="Proteomes" id="UP001565368"/>
    </source>
</evidence>
<keyword evidence="4" id="KW-0378">Hydrolase</keyword>
<dbReference type="PANTHER" id="PTHR43709:SF2">
    <property type="entry name" value="DUF453 DOMAIN PROTEIN (AFU_ORTHOLOGUE AFUA_6G00360)"/>
    <property type="match status" value="1"/>
</dbReference>
<dbReference type="EMBL" id="JBBXJM010000002">
    <property type="protein sequence ID" value="KAL1412181.1"/>
    <property type="molecule type" value="Genomic_DNA"/>
</dbReference>
<comment type="similarity">
    <text evidence="1">Belongs to the PrpF family.</text>
</comment>
<feature type="compositionally biased region" description="Polar residues" evidence="3">
    <location>
        <begin position="7"/>
        <end position="27"/>
    </location>
</feature>
<reference evidence="4 5" key="1">
    <citation type="submission" date="2023-08" db="EMBL/GenBank/DDBJ databases">
        <title>Annotated Genome Sequence of Vanrija albida AlHP1.</title>
        <authorList>
            <person name="Herzog R."/>
        </authorList>
    </citation>
    <scope>NUCLEOTIDE SEQUENCE [LARGE SCALE GENOMIC DNA]</scope>
    <source>
        <strain evidence="4 5">AlHP1</strain>
    </source>
</reference>
<dbReference type="GeneID" id="95984234"/>
<protein>
    <submittedName>
        <fullName evidence="4">SUMO1 sentrin specific peptidase 8</fullName>
        <ecNumber evidence="4">3.4.22.68</ecNumber>
    </submittedName>
</protein>
<dbReference type="RefSeq" id="XP_069212125.1">
    <property type="nucleotide sequence ID" value="XM_069351739.1"/>
</dbReference>
<keyword evidence="2" id="KW-0413">Isomerase</keyword>